<reference evidence="11 12" key="1">
    <citation type="submission" date="2020-08" db="EMBL/GenBank/DDBJ databases">
        <title>Genomic Encyclopedia of Type Strains, Phase IV (KMG-IV): sequencing the most valuable type-strain genomes for metagenomic binning, comparative biology and taxonomic classification.</title>
        <authorList>
            <person name="Goeker M."/>
        </authorList>
    </citation>
    <scope>NUCLEOTIDE SEQUENCE [LARGE SCALE GENOMIC DNA]</scope>
    <source>
        <strain evidence="11 12">DSM 100211</strain>
    </source>
</reference>
<dbReference type="SMART" id="SM00044">
    <property type="entry name" value="CYCc"/>
    <property type="match status" value="1"/>
</dbReference>
<keyword evidence="4 8" id="KW-1133">Transmembrane helix</keyword>
<gene>
    <name evidence="11" type="ORF">GGQ64_003391</name>
</gene>
<dbReference type="Pfam" id="PF00211">
    <property type="entry name" value="Guanylate_cyc"/>
    <property type="match status" value="1"/>
</dbReference>
<keyword evidence="6 7" id="KW-0456">Lyase</keyword>
<dbReference type="InterPro" id="IPR001054">
    <property type="entry name" value="A/G_cyclase"/>
</dbReference>
<evidence type="ECO:0000256" key="8">
    <source>
        <dbReference type="SAM" id="Phobius"/>
    </source>
</evidence>
<evidence type="ECO:0000256" key="3">
    <source>
        <dbReference type="ARBA" id="ARBA00022741"/>
    </source>
</evidence>
<dbReference type="EMBL" id="JACIEE010000006">
    <property type="protein sequence ID" value="MBB3978177.1"/>
    <property type="molecule type" value="Genomic_DNA"/>
</dbReference>
<evidence type="ECO:0000313" key="12">
    <source>
        <dbReference type="Proteomes" id="UP000574761"/>
    </source>
</evidence>
<name>A0A7W6DCN0_9HYPH</name>
<proteinExistence type="inferred from homology"/>
<dbReference type="GO" id="GO:0035556">
    <property type="term" value="P:intracellular signal transduction"/>
    <property type="evidence" value="ECO:0007669"/>
    <property type="project" value="InterPro"/>
</dbReference>
<dbReference type="CDD" id="cd06225">
    <property type="entry name" value="HAMP"/>
    <property type="match status" value="1"/>
</dbReference>
<dbReference type="SUPFAM" id="SSF158472">
    <property type="entry name" value="HAMP domain-like"/>
    <property type="match status" value="1"/>
</dbReference>
<evidence type="ECO:0000256" key="6">
    <source>
        <dbReference type="ARBA" id="ARBA00023239"/>
    </source>
</evidence>
<dbReference type="PROSITE" id="PS50885">
    <property type="entry name" value="HAMP"/>
    <property type="match status" value="1"/>
</dbReference>
<feature type="domain" description="Guanylate cyclase" evidence="9">
    <location>
        <begin position="554"/>
        <end position="681"/>
    </location>
</feature>
<dbReference type="PROSITE" id="PS00452">
    <property type="entry name" value="GUANYLATE_CYCLASE_1"/>
    <property type="match status" value="1"/>
</dbReference>
<dbReference type="SMART" id="SM00304">
    <property type="entry name" value="HAMP"/>
    <property type="match status" value="1"/>
</dbReference>
<dbReference type="Gene3D" id="3.30.450.20">
    <property type="entry name" value="PAS domain"/>
    <property type="match status" value="1"/>
</dbReference>
<keyword evidence="3" id="KW-0547">Nucleotide-binding</keyword>
<evidence type="ECO:0000313" key="11">
    <source>
        <dbReference type="EMBL" id="MBB3978177.1"/>
    </source>
</evidence>
<dbReference type="PANTHER" id="PTHR11920:SF335">
    <property type="entry name" value="GUANYLATE CYCLASE"/>
    <property type="match status" value="1"/>
</dbReference>
<dbReference type="Proteomes" id="UP000574761">
    <property type="component" value="Unassembled WGS sequence"/>
</dbReference>
<dbReference type="InterPro" id="IPR003660">
    <property type="entry name" value="HAMP_dom"/>
</dbReference>
<dbReference type="GO" id="GO:0000166">
    <property type="term" value="F:nucleotide binding"/>
    <property type="evidence" value="ECO:0007669"/>
    <property type="project" value="UniProtKB-KW"/>
</dbReference>
<dbReference type="PANTHER" id="PTHR11920">
    <property type="entry name" value="GUANYLYL CYCLASE"/>
    <property type="match status" value="1"/>
</dbReference>
<dbReference type="InterPro" id="IPR018297">
    <property type="entry name" value="A/G_cyclase_CS"/>
</dbReference>
<feature type="transmembrane region" description="Helical" evidence="8">
    <location>
        <begin position="37"/>
        <end position="58"/>
    </location>
</feature>
<dbReference type="PROSITE" id="PS50125">
    <property type="entry name" value="GUANYLATE_CYCLASE_2"/>
    <property type="match status" value="1"/>
</dbReference>
<dbReference type="Gene3D" id="1.10.8.500">
    <property type="entry name" value="HAMP domain in histidine kinase"/>
    <property type="match status" value="1"/>
</dbReference>
<keyword evidence="12" id="KW-1185">Reference proteome</keyword>
<dbReference type="GO" id="GO:0009190">
    <property type="term" value="P:cyclic nucleotide biosynthetic process"/>
    <property type="evidence" value="ECO:0007669"/>
    <property type="project" value="InterPro"/>
</dbReference>
<dbReference type="SUPFAM" id="SSF55073">
    <property type="entry name" value="Nucleotide cyclase"/>
    <property type="match status" value="1"/>
</dbReference>
<dbReference type="Gene3D" id="3.30.70.1230">
    <property type="entry name" value="Nucleotide cyclase"/>
    <property type="match status" value="1"/>
</dbReference>
<evidence type="ECO:0000256" key="2">
    <source>
        <dbReference type="ARBA" id="ARBA00022692"/>
    </source>
</evidence>
<accession>A0A7W6DCN0</accession>
<dbReference type="InterPro" id="IPR029787">
    <property type="entry name" value="Nucleotide_cyclase"/>
</dbReference>
<organism evidence="11 12">
    <name type="scientific">Mycoplana azooxidifex</name>
    <dbReference type="NCBI Taxonomy" id="1636188"/>
    <lineage>
        <taxon>Bacteria</taxon>
        <taxon>Pseudomonadati</taxon>
        <taxon>Pseudomonadota</taxon>
        <taxon>Alphaproteobacteria</taxon>
        <taxon>Hyphomicrobiales</taxon>
        <taxon>Rhizobiaceae</taxon>
        <taxon>Mycoplana</taxon>
    </lineage>
</organism>
<evidence type="ECO:0000256" key="7">
    <source>
        <dbReference type="RuleBase" id="RU000405"/>
    </source>
</evidence>
<dbReference type="AlphaFoldDB" id="A0A7W6DCN0"/>
<dbReference type="GO" id="GO:0016020">
    <property type="term" value="C:membrane"/>
    <property type="evidence" value="ECO:0007669"/>
    <property type="project" value="UniProtKB-SubCell"/>
</dbReference>
<evidence type="ECO:0000259" key="10">
    <source>
        <dbReference type="PROSITE" id="PS50885"/>
    </source>
</evidence>
<keyword evidence="5 8" id="KW-0472">Membrane</keyword>
<protein>
    <submittedName>
        <fullName evidence="11">Class 3 adenylate cyclase</fullName>
    </submittedName>
</protein>
<comment type="caution">
    <text evidence="11">The sequence shown here is derived from an EMBL/GenBank/DDBJ whole genome shotgun (WGS) entry which is preliminary data.</text>
</comment>
<comment type="subcellular location">
    <subcellularLocation>
        <location evidence="1">Membrane</location>
    </subcellularLocation>
</comment>
<evidence type="ECO:0000256" key="4">
    <source>
        <dbReference type="ARBA" id="ARBA00022989"/>
    </source>
</evidence>
<dbReference type="Pfam" id="PF00672">
    <property type="entry name" value="HAMP"/>
    <property type="match status" value="1"/>
</dbReference>
<dbReference type="CDD" id="cd07302">
    <property type="entry name" value="CHD"/>
    <property type="match status" value="1"/>
</dbReference>
<comment type="similarity">
    <text evidence="7">Belongs to the adenylyl cyclase class-4/guanylyl cyclase family.</text>
</comment>
<evidence type="ECO:0000256" key="1">
    <source>
        <dbReference type="ARBA" id="ARBA00004370"/>
    </source>
</evidence>
<evidence type="ECO:0000256" key="5">
    <source>
        <dbReference type="ARBA" id="ARBA00023136"/>
    </source>
</evidence>
<dbReference type="InterPro" id="IPR050401">
    <property type="entry name" value="Cyclic_nucleotide_synthase"/>
</dbReference>
<sequence>MYKEARLFAFSVRVDFMSSTNVTDPSRRVRWSLAAKVFTTLMLLGAIAVLVTGVLGYFRARDALERAVFDQLTATRQAKSRQVEDYFRRIEAELRLLATSKMVVDATRTFRIAVDELDRAATSSELHQKVSNWYTQNVIPDVERVLGREPNLADYLPVGAAPYYLQYNYIVANPHPVERRQLLDDAGDGSDYSRLHALYHPSMRAAAATVGFFDLMVADPKSGRLIYTVEKEVDFATSLQIGPYRRSNVAAAVARCAVAPDRSAVCLEDFASYAPSGGAPIAFMASPVIDQGVVIGVLVAQLSNEEIDNVVTGGRRWRQEGFGDTGEAYLVGPDHLVRSGPRAFYENHENYYAELKIAGTSDEEIEAIQRYGTPVLHQRIDTKATQAALAGVEGTGKIVGYRGVPTLASWGRLEIPGVKWALVAKIDSAEAFAPIYQLRNDLLVVGGLALLVMAATAAWLSKALLGPLRELTAGVKRFAAGDYGASVPVRTHDEIGQLCSAFNGMVEDLREKSVVIENKNRENEQLLLNVLPAPIANRLRGGEAGIADGFAEVTVAFADIVGFTALTSEMPPQEVVTFLNGLFSRFDAAAQDLGIEKIKTLGDAYMAVCGLPEPVANHAERMVRMAIRMVHIAREHAMEHNIEMKIRVGVNTGPVVAGVIGKSKYIYDLWGDTVNLASRMESGGVPDSVQVTRPVYDQLKGQFAFEPRGPIEVKGKGKVEAWLLRL</sequence>
<evidence type="ECO:0000259" key="9">
    <source>
        <dbReference type="PROSITE" id="PS50125"/>
    </source>
</evidence>
<keyword evidence="2 8" id="KW-0812">Transmembrane</keyword>
<feature type="domain" description="HAMP" evidence="10">
    <location>
        <begin position="462"/>
        <end position="514"/>
    </location>
</feature>
<dbReference type="GO" id="GO:0004016">
    <property type="term" value="F:adenylate cyclase activity"/>
    <property type="evidence" value="ECO:0007669"/>
    <property type="project" value="UniProtKB-ARBA"/>
</dbReference>